<evidence type="ECO:0000256" key="3">
    <source>
        <dbReference type="PIRSR" id="PIRSR630564-2"/>
    </source>
</evidence>
<dbReference type="CDD" id="cd14507">
    <property type="entry name" value="PTP-MTM-like"/>
    <property type="match status" value="1"/>
</dbReference>
<proteinExistence type="inferred from homology"/>
<evidence type="ECO:0000259" key="6">
    <source>
        <dbReference type="PROSITE" id="PS51339"/>
    </source>
</evidence>
<evidence type="ECO:0000313" key="7">
    <source>
        <dbReference type="EMBL" id="KMZ72414.1"/>
    </source>
</evidence>
<dbReference type="InterPro" id="IPR030564">
    <property type="entry name" value="Myotubularin"/>
</dbReference>
<keyword evidence="4" id="KW-0175">Coiled coil</keyword>
<dbReference type="SUPFAM" id="SSF50729">
    <property type="entry name" value="PH domain-like"/>
    <property type="match status" value="1"/>
</dbReference>
<evidence type="ECO:0000256" key="5">
    <source>
        <dbReference type="SAM" id="MobiDB-lite"/>
    </source>
</evidence>
<gene>
    <name evidence="7" type="ORF">ZOSMA_165G00390</name>
</gene>
<dbReference type="OrthoDB" id="271628at2759"/>
<dbReference type="Pfam" id="PF06602">
    <property type="entry name" value="Myotub-related"/>
    <property type="match status" value="1"/>
</dbReference>
<dbReference type="PANTHER" id="PTHR10807">
    <property type="entry name" value="MYOTUBULARIN-RELATED"/>
    <property type="match status" value="1"/>
</dbReference>
<feature type="binding site" evidence="3">
    <location>
        <begin position="436"/>
        <end position="442"/>
    </location>
    <ligand>
        <name>substrate</name>
    </ligand>
</feature>
<dbReference type="PROSITE" id="PS00383">
    <property type="entry name" value="TYR_PHOSPHATASE_1"/>
    <property type="match status" value="1"/>
</dbReference>
<dbReference type="GO" id="GO:0005737">
    <property type="term" value="C:cytoplasm"/>
    <property type="evidence" value="ECO:0000318"/>
    <property type="project" value="GO_Central"/>
</dbReference>
<accession>A0A0K9PTX7</accession>
<dbReference type="PANTHER" id="PTHR10807:SF8">
    <property type="entry name" value="PHOSPHATIDYLINOSITOL-3-PHOSPHATE PHOSPHATASE"/>
    <property type="match status" value="1"/>
</dbReference>
<organism evidence="7 8">
    <name type="scientific">Zostera marina</name>
    <name type="common">Eelgrass</name>
    <dbReference type="NCBI Taxonomy" id="29655"/>
    <lineage>
        <taxon>Eukaryota</taxon>
        <taxon>Viridiplantae</taxon>
        <taxon>Streptophyta</taxon>
        <taxon>Embryophyta</taxon>
        <taxon>Tracheophyta</taxon>
        <taxon>Spermatophyta</taxon>
        <taxon>Magnoliopsida</taxon>
        <taxon>Liliopsida</taxon>
        <taxon>Zosteraceae</taxon>
        <taxon>Zostera</taxon>
    </lineage>
</organism>
<reference evidence="8" key="1">
    <citation type="journal article" date="2016" name="Nature">
        <title>The genome of the seagrass Zostera marina reveals angiosperm adaptation to the sea.</title>
        <authorList>
            <person name="Olsen J.L."/>
            <person name="Rouze P."/>
            <person name="Verhelst B."/>
            <person name="Lin Y.-C."/>
            <person name="Bayer T."/>
            <person name="Collen J."/>
            <person name="Dattolo E."/>
            <person name="De Paoli E."/>
            <person name="Dittami S."/>
            <person name="Maumus F."/>
            <person name="Michel G."/>
            <person name="Kersting A."/>
            <person name="Lauritano C."/>
            <person name="Lohaus R."/>
            <person name="Toepel M."/>
            <person name="Tonon T."/>
            <person name="Vanneste K."/>
            <person name="Amirebrahimi M."/>
            <person name="Brakel J."/>
            <person name="Bostroem C."/>
            <person name="Chovatia M."/>
            <person name="Grimwood J."/>
            <person name="Jenkins J.W."/>
            <person name="Jueterbock A."/>
            <person name="Mraz A."/>
            <person name="Stam W.T."/>
            <person name="Tice H."/>
            <person name="Bornberg-Bauer E."/>
            <person name="Green P.J."/>
            <person name="Pearson G.A."/>
            <person name="Procaccini G."/>
            <person name="Duarte C.M."/>
            <person name="Schmutz J."/>
            <person name="Reusch T.B.H."/>
            <person name="Van de Peer Y."/>
        </authorList>
    </citation>
    <scope>NUCLEOTIDE SEQUENCE [LARGE SCALE GENOMIC DNA]</scope>
    <source>
        <strain evidence="8">cv. Finnish</strain>
    </source>
</reference>
<dbReference type="InterPro" id="IPR029021">
    <property type="entry name" value="Prot-tyrosine_phosphatase-like"/>
</dbReference>
<dbReference type="PROSITE" id="PS51339">
    <property type="entry name" value="PPASE_MYOTUBULARIN"/>
    <property type="match status" value="1"/>
</dbReference>
<dbReference type="InterPro" id="IPR016130">
    <property type="entry name" value="Tyr_Pase_AS"/>
</dbReference>
<dbReference type="Proteomes" id="UP000036987">
    <property type="component" value="Unassembled WGS sequence"/>
</dbReference>
<feature type="binding site" evidence="3">
    <location>
        <begin position="350"/>
        <end position="351"/>
    </location>
    <ligand>
        <name>substrate</name>
    </ligand>
</feature>
<dbReference type="GO" id="GO:0046856">
    <property type="term" value="P:phosphatidylinositol dephosphorylation"/>
    <property type="evidence" value="ECO:0000318"/>
    <property type="project" value="GO_Central"/>
</dbReference>
<name>A0A0K9PTX7_ZOSMR</name>
<feature type="domain" description="Myotubularin phosphatase" evidence="6">
    <location>
        <begin position="177"/>
        <end position="644"/>
    </location>
</feature>
<protein>
    <submittedName>
        <fullName evidence="7">Putative Myotubularin related protein</fullName>
    </submittedName>
</protein>
<feature type="active site" description="Phosphocysteine intermediate" evidence="2">
    <location>
        <position position="436"/>
    </location>
</feature>
<evidence type="ECO:0000313" key="8">
    <source>
        <dbReference type="Proteomes" id="UP000036987"/>
    </source>
</evidence>
<dbReference type="STRING" id="29655.A0A0K9PTX7"/>
<dbReference type="Gene3D" id="2.30.29.30">
    <property type="entry name" value="Pleckstrin-homology domain (PH domain)/Phosphotyrosine-binding domain (PTB)"/>
    <property type="match status" value="1"/>
</dbReference>
<dbReference type="EMBL" id="LFYR01000633">
    <property type="protein sequence ID" value="KMZ72414.1"/>
    <property type="molecule type" value="Genomic_DNA"/>
</dbReference>
<dbReference type="GO" id="GO:0004438">
    <property type="term" value="F:phosphatidylinositol-3-phosphate phosphatase activity"/>
    <property type="evidence" value="ECO:0000318"/>
    <property type="project" value="GO_Central"/>
</dbReference>
<comment type="caution">
    <text evidence="7">The sequence shown here is derived from an EMBL/GenBank/DDBJ whole genome shotgun (WGS) entry which is preliminary data.</text>
</comment>
<sequence>MRPKLGRRISDASDGSAVASTNWDPFEWTKVERVSRSVSHGMSDFLLEAEDVIVEGHGVVLINTDEPGTLSVTNFRLLFVSEKSRNIIPLGTIPLAVIDKFAKHASKPSSAPRQSDRTPPRRLLQIVGKDMRIIMFGFRPKTKQRRNVLNALLRQTSPEKPCDLYAFTCGPSQFKNTNPKLRLLKEYCRLLGGNPYHVKRSSIEDGSFSISNQWWRTSAINQYYTMCPTYPFSVIVPKCISDEDLLQASTFRARGRLPVVTWCHPRNGAVLARSSQPLVGFMMNMRSITDEKLAAALCTEIFGAKDPRRKLYITDARPRKNALANGAMGGGSESSSNYFQSEVVFFGIDNIHGMRESLSRLRDYLDTHGATSSDGMSSFLRNGGWSWGGGNLSSMSASVSSLGDSGWLNHVQTVLAGSAWIAAHIALESASVLVHCSDGWDRTSQLVALASLLLDPYYRTFKGFQALVEKDWLAFGHPFSDRMGIPSVSGNNSGPLDLCRQSSSTNIPTSPMRASGSSSSGSSSSAHSSGNCSPIFLQWVDCVSQILRMYPCAFEFSMAFLVDFLDSTLSCRFGNFLCNSERERQQDGISDHSGCIWMYLENLRASTDGVSHVHFNLFYDPVKYDGPLLPPAAALAPTLWPQFHLRWACPSETQSGEIENQCRAMNKEYSDAIKAKDIAEAKAEELKTDMESLVEALEREKQKYNSAVIRSNRMYKENKVIKRAIQTLGCKLHLSNTGNSLTDMGIAISETRDTTYQQPRESDEEDKFDMLVSISSDEHVTSNENRVCDTICDTLCPLRTKEGCCKWPDAGCSQAKSQFLGLKANFDAFDRLSIHDTYFGSD</sequence>
<feature type="coiled-coil region" evidence="4">
    <location>
        <begin position="669"/>
        <end position="714"/>
    </location>
</feature>
<dbReference type="AlphaFoldDB" id="A0A0K9PTX7"/>
<feature type="region of interest" description="Disordered" evidence="5">
    <location>
        <begin position="506"/>
        <end position="527"/>
    </location>
</feature>
<evidence type="ECO:0000256" key="4">
    <source>
        <dbReference type="SAM" id="Coils"/>
    </source>
</evidence>
<dbReference type="SUPFAM" id="SSF52799">
    <property type="entry name" value="(Phosphotyrosine protein) phosphatases II"/>
    <property type="match status" value="1"/>
</dbReference>
<evidence type="ECO:0000256" key="1">
    <source>
        <dbReference type="ARBA" id="ARBA00007471"/>
    </source>
</evidence>
<dbReference type="InterPro" id="IPR011993">
    <property type="entry name" value="PH-like_dom_sf"/>
</dbReference>
<dbReference type="OMA" id="DLRNEWW"/>
<keyword evidence="8" id="KW-1185">Reference proteome</keyword>
<evidence type="ECO:0000256" key="2">
    <source>
        <dbReference type="PIRSR" id="PIRSR630564-1"/>
    </source>
</evidence>
<comment type="similarity">
    <text evidence="1">Belongs to the protein-tyrosine phosphatase family. Non-receptor class myotubularin subfamily.</text>
</comment>
<feature type="compositionally biased region" description="Low complexity" evidence="5">
    <location>
        <begin position="514"/>
        <end position="527"/>
    </location>
</feature>
<dbReference type="GO" id="GO:0106018">
    <property type="term" value="F:phosphatidylinositol-3,5-bisphosphate phosphatase activity"/>
    <property type="evidence" value="ECO:0000318"/>
    <property type="project" value="GO_Central"/>
</dbReference>
<dbReference type="InterPro" id="IPR010569">
    <property type="entry name" value="Myotubularin-like_Pase_dom"/>
</dbReference>